<dbReference type="InterPro" id="IPR010496">
    <property type="entry name" value="AL/BT2_dom"/>
</dbReference>
<accession>A0A1M5UBK3</accession>
<dbReference type="Gene3D" id="2.60.120.560">
    <property type="entry name" value="Exo-inulinase, domain 1"/>
    <property type="match status" value="2"/>
</dbReference>
<name>A0A1M5UBK3_9BACT</name>
<dbReference type="EMBL" id="FQWQ01000003">
    <property type="protein sequence ID" value="SHH60349.1"/>
    <property type="molecule type" value="Genomic_DNA"/>
</dbReference>
<keyword evidence="1" id="KW-0732">Signal</keyword>
<dbReference type="RefSeq" id="WP_073138588.1">
    <property type="nucleotide sequence ID" value="NZ_FQWQ01000003.1"/>
</dbReference>
<sequence>MKNKMLAVMAMVLAAGFCQAQAKWVKLFNGKDLSGWKQLNGKAQYKAENGEIVGTTVFNEPNSFLVTEATYGDFILELDFKLDADMNSGIQFRSESKADYQDGRVHGYQSEIDPSARAWTGGIYDEARRGWLYSLEYNPDAKKAFKKGEWNTCRIECIGPVIRTWINGVATANLSDDLTLKGFIGLQVHAVGKPEEAGQKVRWRNIRIQTEGLKASPPDNIFVMNTLPNALSEQEKKNGYALLWDGKTTTGWRGAYKDQFPTNGWEIKDGLLSVVKSAGAESANGGDIVSQKEYGAFDLQFQFRLTEGANSGVKYFVTEKEGNKGSAIGLEYQVLDDEKHPDAKLGAVGNRTIASLYDLIPSLKPKGSQHPIGEWNFGRVVVFPDGRIEHWLNGYKVVEYQRGTPIFYALVARSKYAEWPNFGMAEKGRILIQDHGDNVSYRSIKIKELK</sequence>
<feature type="domain" description="3-keto-alpha-glucoside-1,2-lyase/3-keto-2-hydroxy-glucal hydratase" evidence="2">
    <location>
        <begin position="23"/>
        <end position="209"/>
    </location>
</feature>
<dbReference type="Pfam" id="PF06439">
    <property type="entry name" value="3keto-disac_hyd"/>
    <property type="match status" value="2"/>
</dbReference>
<evidence type="ECO:0000259" key="2">
    <source>
        <dbReference type="Pfam" id="PF06439"/>
    </source>
</evidence>
<feature type="signal peptide" evidence="1">
    <location>
        <begin position="1"/>
        <end position="20"/>
    </location>
</feature>
<dbReference type="AlphaFoldDB" id="A0A1M5UBK3"/>
<feature type="domain" description="3-keto-alpha-glucoside-1,2-lyase/3-keto-2-hydroxy-glucal hydratase" evidence="2">
    <location>
        <begin position="241"/>
        <end position="447"/>
    </location>
</feature>
<dbReference type="OrthoDB" id="9806233at2"/>
<organism evidence="3 4">
    <name type="scientific">Chryseolinea serpens</name>
    <dbReference type="NCBI Taxonomy" id="947013"/>
    <lineage>
        <taxon>Bacteria</taxon>
        <taxon>Pseudomonadati</taxon>
        <taxon>Bacteroidota</taxon>
        <taxon>Cytophagia</taxon>
        <taxon>Cytophagales</taxon>
        <taxon>Fulvivirgaceae</taxon>
        <taxon>Chryseolinea</taxon>
    </lineage>
</organism>
<feature type="chain" id="PRO_5012567645" description="3-keto-alpha-glucoside-1,2-lyase/3-keto-2-hydroxy-glucal hydratase domain-containing protein" evidence="1">
    <location>
        <begin position="21"/>
        <end position="450"/>
    </location>
</feature>
<dbReference type="STRING" id="947013.SAMN04488109_4576"/>
<dbReference type="Proteomes" id="UP000184212">
    <property type="component" value="Unassembled WGS sequence"/>
</dbReference>
<evidence type="ECO:0000313" key="4">
    <source>
        <dbReference type="Proteomes" id="UP000184212"/>
    </source>
</evidence>
<evidence type="ECO:0000256" key="1">
    <source>
        <dbReference type="SAM" id="SignalP"/>
    </source>
</evidence>
<reference evidence="3 4" key="1">
    <citation type="submission" date="2016-11" db="EMBL/GenBank/DDBJ databases">
        <authorList>
            <person name="Jaros S."/>
            <person name="Januszkiewicz K."/>
            <person name="Wedrychowicz H."/>
        </authorList>
    </citation>
    <scope>NUCLEOTIDE SEQUENCE [LARGE SCALE GENOMIC DNA]</scope>
    <source>
        <strain evidence="3 4">DSM 24574</strain>
    </source>
</reference>
<dbReference type="GO" id="GO:0016787">
    <property type="term" value="F:hydrolase activity"/>
    <property type="evidence" value="ECO:0007669"/>
    <property type="project" value="InterPro"/>
</dbReference>
<evidence type="ECO:0000313" key="3">
    <source>
        <dbReference type="EMBL" id="SHH60349.1"/>
    </source>
</evidence>
<proteinExistence type="predicted"/>
<protein>
    <recommendedName>
        <fullName evidence="2">3-keto-alpha-glucoside-1,2-lyase/3-keto-2-hydroxy-glucal hydratase domain-containing protein</fullName>
    </recommendedName>
</protein>
<gene>
    <name evidence="3" type="ORF">SAMN04488109_4576</name>
</gene>
<keyword evidence="4" id="KW-1185">Reference proteome</keyword>